<organism evidence="1 2">
    <name type="scientific">Eimeria maxima</name>
    <name type="common">Coccidian parasite</name>
    <dbReference type="NCBI Taxonomy" id="5804"/>
    <lineage>
        <taxon>Eukaryota</taxon>
        <taxon>Sar</taxon>
        <taxon>Alveolata</taxon>
        <taxon>Apicomplexa</taxon>
        <taxon>Conoidasida</taxon>
        <taxon>Coccidia</taxon>
        <taxon>Eucoccidiorida</taxon>
        <taxon>Eimeriorina</taxon>
        <taxon>Eimeriidae</taxon>
        <taxon>Eimeria</taxon>
    </lineage>
</organism>
<accession>U6MGF2</accession>
<dbReference type="AlphaFoldDB" id="U6MGF2"/>
<gene>
    <name evidence="1" type="ORF">EMWEY_00034220</name>
</gene>
<dbReference type="RefSeq" id="XP_013337380.1">
    <property type="nucleotide sequence ID" value="XM_013481926.1"/>
</dbReference>
<name>U6MGF2_EIMMA</name>
<keyword evidence="2" id="KW-1185">Reference proteome</keyword>
<reference evidence="1" key="2">
    <citation type="submission" date="2013-10" db="EMBL/GenBank/DDBJ databases">
        <authorList>
            <person name="Aslett M."/>
        </authorList>
    </citation>
    <scope>NUCLEOTIDE SEQUENCE [LARGE SCALE GENOMIC DNA]</scope>
    <source>
        <strain evidence="1">Weybridge</strain>
    </source>
</reference>
<dbReference type="VEuPathDB" id="ToxoDB:EMWEY_00034220"/>
<dbReference type="EMBL" id="HG721917">
    <property type="protein sequence ID" value="CDJ60730.1"/>
    <property type="molecule type" value="Genomic_DNA"/>
</dbReference>
<dbReference type="GeneID" id="25337408"/>
<proteinExistence type="predicted"/>
<protein>
    <submittedName>
        <fullName evidence="1">Uncharacterized protein</fullName>
    </submittedName>
</protein>
<reference evidence="1" key="1">
    <citation type="submission" date="2013-10" db="EMBL/GenBank/DDBJ databases">
        <title>Genomic analysis of the causative agents of coccidiosis in chickens.</title>
        <authorList>
            <person name="Reid A.J."/>
            <person name="Blake D."/>
            <person name="Billington K."/>
            <person name="Browne H."/>
            <person name="Dunn M."/>
            <person name="Hung S."/>
            <person name="Kawahara F."/>
            <person name="Miranda-Saavedra D."/>
            <person name="Mourier T."/>
            <person name="Nagra H."/>
            <person name="Otto T.D."/>
            <person name="Rawlings N."/>
            <person name="Sanchez A."/>
            <person name="Sanders M."/>
            <person name="Subramaniam C."/>
            <person name="Tay Y."/>
            <person name="Dear P."/>
            <person name="Doerig C."/>
            <person name="Gruber A."/>
            <person name="Parkinson J."/>
            <person name="Shirley M."/>
            <person name="Wan K.L."/>
            <person name="Berriman M."/>
            <person name="Tomley F."/>
            <person name="Pain A."/>
        </authorList>
    </citation>
    <scope>NUCLEOTIDE SEQUENCE [LARGE SCALE GENOMIC DNA]</scope>
    <source>
        <strain evidence="1">Weybridge</strain>
    </source>
</reference>
<evidence type="ECO:0000313" key="1">
    <source>
        <dbReference type="EMBL" id="CDJ60730.1"/>
    </source>
</evidence>
<dbReference type="Proteomes" id="UP000030763">
    <property type="component" value="Unassembled WGS sequence"/>
</dbReference>
<evidence type="ECO:0000313" key="2">
    <source>
        <dbReference type="Proteomes" id="UP000030763"/>
    </source>
</evidence>
<sequence length="73" mass="8463">MTPADYQEMLLRVEPRHIARPSWEYFDFTGPVCILYSWLATLTWFPEATLTELFEVNDLRLAPVTNLDDSAAL</sequence>